<keyword evidence="9" id="KW-1185">Reference proteome</keyword>
<dbReference type="InterPro" id="IPR011009">
    <property type="entry name" value="Kinase-like_dom_sf"/>
</dbReference>
<protein>
    <recommendedName>
        <fullName evidence="1">non-specific serine/threonine protein kinase</fullName>
        <ecNumber evidence="1">2.7.11.1</ecNumber>
    </recommendedName>
</protein>
<keyword evidence="3" id="KW-0808">Transferase</keyword>
<keyword evidence="4" id="KW-0547">Nucleotide-binding</keyword>
<dbReference type="Pfam" id="PF00069">
    <property type="entry name" value="Pkinase"/>
    <property type="match status" value="1"/>
</dbReference>
<evidence type="ECO:0000313" key="8">
    <source>
        <dbReference type="EMBL" id="QYT02055.1"/>
    </source>
</evidence>
<dbReference type="Gene3D" id="1.10.510.10">
    <property type="entry name" value="Transferase(Phosphotransferase) domain 1"/>
    <property type="match status" value="1"/>
</dbReference>
<dbReference type="GO" id="GO:0044773">
    <property type="term" value="P:mitotic DNA damage checkpoint signaling"/>
    <property type="evidence" value="ECO:0007669"/>
    <property type="project" value="TreeGrafter"/>
</dbReference>
<dbReference type="EMBL" id="CP075868">
    <property type="protein sequence ID" value="QYT02055.1"/>
    <property type="molecule type" value="Genomic_DNA"/>
</dbReference>
<evidence type="ECO:0000256" key="4">
    <source>
        <dbReference type="ARBA" id="ARBA00022741"/>
    </source>
</evidence>
<evidence type="ECO:0000256" key="5">
    <source>
        <dbReference type="ARBA" id="ARBA00022777"/>
    </source>
</evidence>
<dbReference type="PROSITE" id="PS50011">
    <property type="entry name" value="PROTEIN_KINASE_DOM"/>
    <property type="match status" value="1"/>
</dbReference>
<dbReference type="EC" id="2.7.11.1" evidence="1"/>
<dbReference type="AlphaFoldDB" id="A0A8G0LJM8"/>
<gene>
    <name evidence="8" type="ORF">H0G86_009061</name>
</gene>
<organism evidence="8 9">
    <name type="scientific">Trichoderma simmonsii</name>
    <dbReference type="NCBI Taxonomy" id="1491479"/>
    <lineage>
        <taxon>Eukaryota</taxon>
        <taxon>Fungi</taxon>
        <taxon>Dikarya</taxon>
        <taxon>Ascomycota</taxon>
        <taxon>Pezizomycotina</taxon>
        <taxon>Sordariomycetes</taxon>
        <taxon>Hypocreomycetidae</taxon>
        <taxon>Hypocreales</taxon>
        <taxon>Hypocreaceae</taxon>
        <taxon>Trichoderma</taxon>
    </lineage>
</organism>
<proteinExistence type="predicted"/>
<dbReference type="InterPro" id="IPR000719">
    <property type="entry name" value="Prot_kinase_dom"/>
</dbReference>
<evidence type="ECO:0000256" key="6">
    <source>
        <dbReference type="ARBA" id="ARBA00022840"/>
    </source>
</evidence>
<dbReference type="PANTHER" id="PTHR44167">
    <property type="entry name" value="OVARIAN-SPECIFIC SERINE/THREONINE-PROTEIN KINASE LOK-RELATED"/>
    <property type="match status" value="1"/>
</dbReference>
<reference evidence="8 9" key="1">
    <citation type="journal article" date="2021" name="BMC Genomics">
        <title>Telomere-to-telomere genome assembly of asparaginase-producing Trichoderma simmonsii.</title>
        <authorList>
            <person name="Chung D."/>
            <person name="Kwon Y.M."/>
            <person name="Yang Y."/>
        </authorList>
    </citation>
    <scope>NUCLEOTIDE SEQUENCE [LARGE SCALE GENOMIC DNA]</scope>
    <source>
        <strain evidence="8 9">GH-Sj1</strain>
    </source>
</reference>
<dbReference type="SUPFAM" id="SSF56112">
    <property type="entry name" value="Protein kinase-like (PK-like)"/>
    <property type="match status" value="1"/>
</dbReference>
<keyword evidence="6" id="KW-0067">ATP-binding</keyword>
<dbReference type="GO" id="GO:0005524">
    <property type="term" value="F:ATP binding"/>
    <property type="evidence" value="ECO:0007669"/>
    <property type="project" value="UniProtKB-KW"/>
</dbReference>
<evidence type="ECO:0000256" key="1">
    <source>
        <dbReference type="ARBA" id="ARBA00012513"/>
    </source>
</evidence>
<dbReference type="GO" id="GO:0004674">
    <property type="term" value="F:protein serine/threonine kinase activity"/>
    <property type="evidence" value="ECO:0007669"/>
    <property type="project" value="UniProtKB-KW"/>
</dbReference>
<feature type="domain" description="Protein kinase" evidence="7">
    <location>
        <begin position="85"/>
        <end position="272"/>
    </location>
</feature>
<keyword evidence="5 8" id="KW-0418">Kinase</keyword>
<dbReference type="SMART" id="SM00220">
    <property type="entry name" value="S_TKc"/>
    <property type="match status" value="1"/>
</dbReference>
<evidence type="ECO:0000256" key="3">
    <source>
        <dbReference type="ARBA" id="ARBA00022679"/>
    </source>
</evidence>
<dbReference type="GO" id="GO:0005634">
    <property type="term" value="C:nucleus"/>
    <property type="evidence" value="ECO:0007669"/>
    <property type="project" value="TreeGrafter"/>
</dbReference>
<evidence type="ECO:0000256" key="2">
    <source>
        <dbReference type="ARBA" id="ARBA00022527"/>
    </source>
</evidence>
<evidence type="ECO:0000259" key="7">
    <source>
        <dbReference type="PROSITE" id="PS50011"/>
    </source>
</evidence>
<evidence type="ECO:0000313" key="9">
    <source>
        <dbReference type="Proteomes" id="UP000826661"/>
    </source>
</evidence>
<dbReference type="Proteomes" id="UP000826661">
    <property type="component" value="Chromosome V"/>
</dbReference>
<accession>A0A8G0LJM8</accession>
<keyword evidence="2" id="KW-0723">Serine/threonine-protein kinase</keyword>
<dbReference type="PANTHER" id="PTHR44167:SF23">
    <property type="entry name" value="CDC7 KINASE, ISOFORM A-RELATED"/>
    <property type="match status" value="1"/>
</dbReference>
<sequence>MNPDSLAMAPEIASWEELLWVYEVFDDEPEDFQYTQIAKVDDDKIFYCEINKPKADITFQEITASLTRIPDDEIFPPWPQAVTTTKAPRELPLGIFIKRPQVKQYDNFVKYKVMHLLRDGLVEEAEIMEVLRSQPHPNIVGYHGCRVRRGYITGLVLDRHPHDLNGFLKSGQTIQDKELFMESLRSAIHHLHTLGWAHNDLNPSNVLVAEDGRPILIDFGSSRRIGEKLSTSRGTQGWIDCEMKDYTTSETHHDTFALDKICTWLSNPTFED</sequence>
<name>A0A8G0LJM8_9HYPO</name>